<reference evidence="2 3" key="1">
    <citation type="journal article" date="2023" name="Nat. Commun.">
        <title>Origin of minicircular mitochondrial genomes in red algae.</title>
        <authorList>
            <person name="Lee Y."/>
            <person name="Cho C.H."/>
            <person name="Lee Y.M."/>
            <person name="Park S.I."/>
            <person name="Yang J.H."/>
            <person name="West J.A."/>
            <person name="Bhattacharya D."/>
            <person name="Yoon H.S."/>
        </authorList>
    </citation>
    <scope>NUCLEOTIDE SEQUENCE [LARGE SCALE GENOMIC DNA]</scope>
    <source>
        <strain evidence="2 3">CCMP1338</strain>
        <tissue evidence="2">Whole cell</tissue>
    </source>
</reference>
<feature type="region of interest" description="Disordered" evidence="1">
    <location>
        <begin position="92"/>
        <end position="127"/>
    </location>
</feature>
<dbReference type="AlphaFoldDB" id="A0AAV8UZ90"/>
<evidence type="ECO:0000256" key="1">
    <source>
        <dbReference type="SAM" id="MobiDB-lite"/>
    </source>
</evidence>
<dbReference type="EMBL" id="JAMWBK010000002">
    <property type="protein sequence ID" value="KAJ8907495.1"/>
    <property type="molecule type" value="Genomic_DNA"/>
</dbReference>
<gene>
    <name evidence="2" type="ORF">NDN08_007606</name>
</gene>
<proteinExistence type="predicted"/>
<sequence>MFAAFATRPEQYQIKFDTTRTPKGSLLVGFTESRGLTEQEYSTFVLRRADEQMERLRSQISRRPVGFRIMNLVFQAIDDRIECLQSLEKPIHTPRSVGDAAGNGRKEPAESPASNLATADDSSQGLDAQVSATVCWQCRWEREKGAR</sequence>
<keyword evidence="3" id="KW-1185">Reference proteome</keyword>
<organism evidence="2 3">
    <name type="scientific">Rhodosorus marinus</name>
    <dbReference type="NCBI Taxonomy" id="101924"/>
    <lineage>
        <taxon>Eukaryota</taxon>
        <taxon>Rhodophyta</taxon>
        <taxon>Stylonematophyceae</taxon>
        <taxon>Stylonematales</taxon>
        <taxon>Stylonemataceae</taxon>
        <taxon>Rhodosorus</taxon>
    </lineage>
</organism>
<feature type="compositionally biased region" description="Polar residues" evidence="1">
    <location>
        <begin position="112"/>
        <end position="127"/>
    </location>
</feature>
<accession>A0AAV8UZ90</accession>
<dbReference type="Proteomes" id="UP001157974">
    <property type="component" value="Unassembled WGS sequence"/>
</dbReference>
<name>A0AAV8UZ90_9RHOD</name>
<evidence type="ECO:0000313" key="2">
    <source>
        <dbReference type="EMBL" id="KAJ8907495.1"/>
    </source>
</evidence>
<comment type="caution">
    <text evidence="2">The sequence shown here is derived from an EMBL/GenBank/DDBJ whole genome shotgun (WGS) entry which is preliminary data.</text>
</comment>
<evidence type="ECO:0000313" key="3">
    <source>
        <dbReference type="Proteomes" id="UP001157974"/>
    </source>
</evidence>
<protein>
    <submittedName>
        <fullName evidence="2">Uncharacterized protein</fullName>
    </submittedName>
</protein>